<evidence type="ECO:0000313" key="1">
    <source>
        <dbReference type="EMBL" id="KAF0685764.1"/>
    </source>
</evidence>
<evidence type="ECO:0000313" key="3">
    <source>
        <dbReference type="Proteomes" id="UP000332933"/>
    </source>
</evidence>
<proteinExistence type="predicted"/>
<dbReference type="EMBL" id="CAADRA010007074">
    <property type="protein sequence ID" value="VFT99035.1"/>
    <property type="molecule type" value="Genomic_DNA"/>
</dbReference>
<evidence type="ECO:0000313" key="2">
    <source>
        <dbReference type="EMBL" id="VFT99035.1"/>
    </source>
</evidence>
<reference evidence="1" key="2">
    <citation type="submission" date="2019-06" db="EMBL/GenBank/DDBJ databases">
        <title>Genomics analysis of Aphanomyces spp. identifies a new class of oomycete effector associated with host adaptation.</title>
        <authorList>
            <person name="Gaulin E."/>
        </authorList>
    </citation>
    <scope>NUCLEOTIDE SEQUENCE</scope>
    <source>
        <strain evidence="1">CBS 578.67</strain>
    </source>
</reference>
<protein>
    <submittedName>
        <fullName evidence="2">Aste57867_22372 protein</fullName>
    </submittedName>
</protein>
<dbReference type="Proteomes" id="UP000332933">
    <property type="component" value="Unassembled WGS sequence"/>
</dbReference>
<accession>A0A485LKS0</accession>
<gene>
    <name evidence="2" type="primary">Aste57867_22372</name>
    <name evidence="1" type="ORF">As57867_022302</name>
    <name evidence="2" type="ORF">ASTE57867_22372</name>
</gene>
<dbReference type="OrthoDB" id="268400at2759"/>
<reference evidence="2 3" key="1">
    <citation type="submission" date="2019-03" db="EMBL/GenBank/DDBJ databases">
        <authorList>
            <person name="Gaulin E."/>
            <person name="Dumas B."/>
        </authorList>
    </citation>
    <scope>NUCLEOTIDE SEQUENCE [LARGE SCALE GENOMIC DNA]</scope>
    <source>
        <strain evidence="2">CBS 568.67</strain>
    </source>
</reference>
<sequence>MTFEGGGELGQVVKPSPPLRLILDALSIDEPSGVALSTTQVLDLLIHAADETLATLHAFDTTKLTSSMHDKLASLLHHELYEPSAATKEGGCVVADVCAALDEIDARLIDGIARLACTVGLALRRHGMVHICYIDEFSTETQYSPEFIVQDYTLLCAQQHIPASKCAVRVQAQRLTQTTMAAQLLEFNANAINADFIVVGAIGIKGPQATQLGAVDHSLPSYSHVSTPSGSNALRTLRHSSVPVIVVPPAPSAGIPASPTTPRVFVAAIDNSAMAATCFSTALKLLKPWDVLHVVHIQVPPRRFELDSTDAFATTYAPVYVAKIAHAEIQGRVDVVPHEPGATIAEQIQAYLATTRAAFLVFGLLGDTNMAKRPSDGANGQLLGKVASRLVVSPRCALVICKP</sequence>
<dbReference type="EMBL" id="VJMH01007048">
    <property type="protein sequence ID" value="KAF0685764.1"/>
    <property type="molecule type" value="Genomic_DNA"/>
</dbReference>
<dbReference type="AlphaFoldDB" id="A0A485LKS0"/>
<keyword evidence="3" id="KW-1185">Reference proteome</keyword>
<organism evidence="2 3">
    <name type="scientific">Aphanomyces stellatus</name>
    <dbReference type="NCBI Taxonomy" id="120398"/>
    <lineage>
        <taxon>Eukaryota</taxon>
        <taxon>Sar</taxon>
        <taxon>Stramenopiles</taxon>
        <taxon>Oomycota</taxon>
        <taxon>Saprolegniomycetes</taxon>
        <taxon>Saprolegniales</taxon>
        <taxon>Verrucalvaceae</taxon>
        <taxon>Aphanomyces</taxon>
    </lineage>
</organism>
<name>A0A485LKS0_9STRA</name>
<dbReference type="Gene3D" id="3.40.50.12370">
    <property type="match status" value="1"/>
</dbReference>